<feature type="region of interest" description="Disordered" evidence="1">
    <location>
        <begin position="379"/>
        <end position="411"/>
    </location>
</feature>
<feature type="compositionally biased region" description="Polar residues" evidence="1">
    <location>
        <begin position="710"/>
        <end position="730"/>
    </location>
</feature>
<dbReference type="EMBL" id="KV441474">
    <property type="protein sequence ID" value="OAG22741.1"/>
    <property type="molecule type" value="Genomic_DNA"/>
</dbReference>
<protein>
    <submittedName>
        <fullName evidence="2">Uncharacterized protein</fullName>
    </submittedName>
</protein>
<evidence type="ECO:0000313" key="2">
    <source>
        <dbReference type="EMBL" id="OAG22741.1"/>
    </source>
</evidence>
<name>A0A177DUB0_ALTAL</name>
<feature type="compositionally biased region" description="Low complexity" evidence="1">
    <location>
        <begin position="446"/>
        <end position="468"/>
    </location>
</feature>
<proteinExistence type="predicted"/>
<feature type="region of interest" description="Disordered" evidence="1">
    <location>
        <begin position="663"/>
        <end position="776"/>
    </location>
</feature>
<organism evidence="2 3">
    <name type="scientific">Alternaria alternata</name>
    <name type="common">Alternaria rot fungus</name>
    <name type="synonym">Torula alternata</name>
    <dbReference type="NCBI Taxonomy" id="5599"/>
    <lineage>
        <taxon>Eukaryota</taxon>
        <taxon>Fungi</taxon>
        <taxon>Dikarya</taxon>
        <taxon>Ascomycota</taxon>
        <taxon>Pezizomycotina</taxon>
        <taxon>Dothideomycetes</taxon>
        <taxon>Pleosporomycetidae</taxon>
        <taxon>Pleosporales</taxon>
        <taxon>Pleosporineae</taxon>
        <taxon>Pleosporaceae</taxon>
        <taxon>Alternaria</taxon>
        <taxon>Alternaria sect. Alternaria</taxon>
        <taxon>Alternaria alternata complex</taxon>
    </lineage>
</organism>
<feature type="compositionally biased region" description="Polar residues" evidence="1">
    <location>
        <begin position="761"/>
        <end position="773"/>
    </location>
</feature>
<dbReference type="RefSeq" id="XP_018388162.1">
    <property type="nucleotide sequence ID" value="XM_018523467.1"/>
</dbReference>
<sequence length="878" mass="96186">MSELPLSELHVSSDATSHILFSNIHLPDWTVPADPTELACIAQVGYRSTMEFDGDYQPEDLQWIAEDVAMDLHRRWDEVLQRSRDTAENEDLRRFANSEVERQRAKEDEETRLALSVSQVESNQAEEAEFQKAKLESRVDERARAERAEREQLEQAVLDSLVTATLLEQEQKEAIDKAIVESELTVKCEQKRKAGELTRCLAKYTINDLTEEEHMRLSILLSQEKELRHSDAAVLPATLTVDGGRPSVKSPHPATAGTLSSPPVRIGPSVLSVPSSGSLLYRTEEENPGRRVELLKVSRSTPSDSRISENHLVYPGAFPASPSQASSAARGAVGRPKSNCSTPLLPGAYVSSYAGSTAPHSEAGSLPGMLYGKRMIIRRPLSTRRSSERLSGTYPPPSQANDSPNRSATVSTGDTFITTRESLSPQLHAQPQRALSDSWRNEYHGSQQREAQESRSSTSFSLYSLPSRASSVGQPPSSQTSRESVARKPVANSRPLAPVATVSRPPKVAADAVVSAAVASSHPQQLSIHYHINGNGPVTINNYKVPENTTSSLSLAQHVPTRDGGNIANGMKEATIGFKTIAEVKSAAKNLARSATQSELWSRGEERAAILRRKGKRFKVDSPRIEYATVNEIGDFERASVPEVQNDVGSIAPLPQTQQWFVTNPDRSTAPSPLSTTTQQMTTRPPPWDESMILDVNGDAVTPPSDRQSDLTSFSNDGSIIQDTAGSTLSDRGLRPQPLNFGKRTNTVLRKPQNLAGMPSTKPSQSPPRSRNPMSRYMAQVQKRPDEWLQRPVQFSFLTQGSAPGSPDSMAAEAPTPGRVNEALGRRSKFPPIDTSLANVPPGERSINYFNSRSMADYGRMAHVGNPEIMGVQREQYQ</sequence>
<feature type="region of interest" description="Disordered" evidence="1">
    <location>
        <begin position="242"/>
        <end position="268"/>
    </location>
</feature>
<accession>A0A177DUB0</accession>
<dbReference type="Proteomes" id="UP000077248">
    <property type="component" value="Unassembled WGS sequence"/>
</dbReference>
<keyword evidence="3" id="KW-1185">Reference proteome</keyword>
<gene>
    <name evidence="2" type="ORF">CC77DRAFT_1007225</name>
</gene>
<feature type="compositionally biased region" description="Polar residues" evidence="1">
    <location>
        <begin position="469"/>
        <end position="483"/>
    </location>
</feature>
<dbReference type="KEGG" id="aalt:CC77DRAFT_1007225"/>
<feature type="compositionally biased region" description="Polar residues" evidence="1">
    <location>
        <begin position="399"/>
        <end position="411"/>
    </location>
</feature>
<evidence type="ECO:0000256" key="1">
    <source>
        <dbReference type="SAM" id="MobiDB-lite"/>
    </source>
</evidence>
<feature type="region of interest" description="Disordered" evidence="1">
    <location>
        <begin position="821"/>
        <end position="846"/>
    </location>
</feature>
<feature type="region of interest" description="Disordered" evidence="1">
    <location>
        <begin position="441"/>
        <end position="499"/>
    </location>
</feature>
<reference evidence="2 3" key="1">
    <citation type="submission" date="2016-05" db="EMBL/GenBank/DDBJ databases">
        <title>Comparative analysis of secretome profiles of manganese(II)-oxidizing ascomycete fungi.</title>
        <authorList>
            <consortium name="DOE Joint Genome Institute"/>
            <person name="Zeiner C.A."/>
            <person name="Purvine S.O."/>
            <person name="Zink E.M."/>
            <person name="Wu S."/>
            <person name="Pasa-Tolic L."/>
            <person name="Chaput D.L."/>
            <person name="Haridas S."/>
            <person name="Grigoriev I.V."/>
            <person name="Santelli C.M."/>
            <person name="Hansel C.M."/>
        </authorList>
    </citation>
    <scope>NUCLEOTIDE SEQUENCE [LARGE SCALE GENOMIC DNA]</scope>
    <source>
        <strain evidence="2 3">SRC1lrK2f</strain>
    </source>
</reference>
<dbReference type="VEuPathDB" id="FungiDB:CC77DRAFT_1007225"/>
<dbReference type="AlphaFoldDB" id="A0A177DUB0"/>
<feature type="compositionally biased region" description="Low complexity" evidence="1">
    <location>
        <begin position="671"/>
        <end position="683"/>
    </location>
</feature>
<evidence type="ECO:0000313" key="3">
    <source>
        <dbReference type="Proteomes" id="UP000077248"/>
    </source>
</evidence>
<dbReference type="GeneID" id="29109061"/>